<feature type="region of interest" description="Disordered" evidence="1">
    <location>
        <begin position="562"/>
        <end position="625"/>
    </location>
</feature>
<feature type="region of interest" description="Disordered" evidence="1">
    <location>
        <begin position="1"/>
        <end position="24"/>
    </location>
</feature>
<dbReference type="AlphaFoldDB" id="A0A0J0XJN5"/>
<name>A0A0J0XJN5_9TREE</name>
<feature type="region of interest" description="Disordered" evidence="1">
    <location>
        <begin position="158"/>
        <end position="225"/>
    </location>
</feature>
<dbReference type="Proteomes" id="UP000053611">
    <property type="component" value="Unassembled WGS sequence"/>
</dbReference>
<dbReference type="OrthoDB" id="3345971at2759"/>
<accession>A0A0J0XJN5</accession>
<evidence type="ECO:0000313" key="2">
    <source>
        <dbReference type="EMBL" id="KLT41266.1"/>
    </source>
</evidence>
<sequence length="625" mass="68107">MFGFLRNQSRGGSRTTSPSRRGPRIYINVPSYGGVFMTRPAPDQDHGQVSTPADIDHRGRELHGEVEIDLPRGTGRRRCRAVRVTLRNVSRLYMGQERGWEEDVLFERALEVKGAIILEEGVTRFNFTIVVPWSLAPYDVHPTGQINTTIHAEIEGLGGKSARKSPSPGASLVSTPSGTPRRGRSPVRQRSAPLPENGAQSSGSGTPLEGAGTSTGSGDGISAPSTDEILSQMLVSWSDPVSTTPSKEESEVKWLTGTVKTSRSITLLYNPDPNNGVSTLDERRRGDVEGLGAFDVRYLSQVWTVCALMNIMLNFAKPDPKTTIYYARVSLVQRMEMKSPRDDPVTTKPRISLTTFPLWEKGIRPPPQRPTPGTPAIWRGTEASGKDEGGFTLVGSARLPTDETGRPSTLPLVQTPMVTSHSLILEVFYSVFGEDVSGNPLPTPGQGHLRMLKVDKPVTIPSCAFIPDVVDLPSYESHSFSSEACKICSTPAAEQLCRTCMSSVPHVRHDHAPKLVGNENGICPDCEYRFVTDDVKNKWADCACGLSLQELEARMRAINLEDVGDEPVTPTAHKEEERRGRRGLSGDSWPNTPGDWDDCTPSGQGTAEEGGGEEERRGRSPTVKG</sequence>
<evidence type="ECO:0008006" key="4">
    <source>
        <dbReference type="Google" id="ProtNLM"/>
    </source>
</evidence>
<protein>
    <recommendedName>
        <fullName evidence="4">Arrestin-like N-terminal domain-containing protein</fullName>
    </recommendedName>
</protein>
<dbReference type="GeneID" id="28987371"/>
<evidence type="ECO:0000256" key="1">
    <source>
        <dbReference type="SAM" id="MobiDB-lite"/>
    </source>
</evidence>
<proteinExistence type="predicted"/>
<keyword evidence="3" id="KW-1185">Reference proteome</keyword>
<organism evidence="2 3">
    <name type="scientific">Cutaneotrichosporon oleaginosum</name>
    <dbReference type="NCBI Taxonomy" id="879819"/>
    <lineage>
        <taxon>Eukaryota</taxon>
        <taxon>Fungi</taxon>
        <taxon>Dikarya</taxon>
        <taxon>Basidiomycota</taxon>
        <taxon>Agaricomycotina</taxon>
        <taxon>Tremellomycetes</taxon>
        <taxon>Trichosporonales</taxon>
        <taxon>Trichosporonaceae</taxon>
        <taxon>Cutaneotrichosporon</taxon>
    </lineage>
</organism>
<evidence type="ECO:0000313" key="3">
    <source>
        <dbReference type="Proteomes" id="UP000053611"/>
    </source>
</evidence>
<feature type="compositionally biased region" description="Low complexity" evidence="1">
    <location>
        <begin position="9"/>
        <end position="20"/>
    </location>
</feature>
<dbReference type="EMBL" id="KQ087220">
    <property type="protein sequence ID" value="KLT41266.1"/>
    <property type="molecule type" value="Genomic_DNA"/>
</dbReference>
<reference evidence="2 3" key="1">
    <citation type="submission" date="2015-03" db="EMBL/GenBank/DDBJ databases">
        <title>Genomics and transcriptomics of the oil-accumulating basidiomycete yeast T. oleaginosus allow insights into substrate utilization and the diverse evolutionary trajectories of mating systems in fungi.</title>
        <authorList>
            <consortium name="DOE Joint Genome Institute"/>
            <person name="Kourist R."/>
            <person name="Kracht O."/>
            <person name="Bracharz F."/>
            <person name="Lipzen A."/>
            <person name="Nolan M."/>
            <person name="Ohm R."/>
            <person name="Grigoriev I."/>
            <person name="Sun S."/>
            <person name="Heitman J."/>
            <person name="Bruck T."/>
            <person name="Nowrousian M."/>
        </authorList>
    </citation>
    <scope>NUCLEOTIDE SEQUENCE [LARGE SCALE GENOMIC DNA]</scope>
    <source>
        <strain evidence="2 3">IBC0246</strain>
    </source>
</reference>
<gene>
    <name evidence="2" type="ORF">CC85DRAFT_329145</name>
</gene>